<evidence type="ECO:0000313" key="2">
    <source>
        <dbReference type="Proteomes" id="UP000217895"/>
    </source>
</evidence>
<reference evidence="1 2" key="1">
    <citation type="submission" date="2017-06" db="EMBL/GenBank/DDBJ databases">
        <title>Genome sequencing of cyanobaciteial culture collection at National Institute for Environmental Studies (NIES).</title>
        <authorList>
            <person name="Hirose Y."/>
            <person name="Shimura Y."/>
            <person name="Fujisawa T."/>
            <person name="Nakamura Y."/>
            <person name="Kawachi M."/>
        </authorList>
    </citation>
    <scope>NUCLEOTIDE SEQUENCE [LARGE SCALE GENOMIC DNA]</scope>
    <source>
        <strain evidence="1 2">NIES-2135</strain>
    </source>
</reference>
<dbReference type="AlphaFoldDB" id="A0A1Z4JKX9"/>
<dbReference type="Proteomes" id="UP000217895">
    <property type="component" value="Chromosome"/>
</dbReference>
<accession>A0A1Z4JKX9</accession>
<gene>
    <name evidence="1" type="ORF">NIES2135_41830</name>
</gene>
<keyword evidence="2" id="KW-1185">Reference proteome</keyword>
<sequence>MFHLSLPNIEVRDFVSGTSLLISFLTAYWNILRGAKFVSPPLRWIALGRMPETHTLVINFPISITNVGGRTGVIDSFYVDFSSLSTHKSERFYAWQEGILVGQNFKGFGAEIPAPVALKAGESVVKYYVFSPDTLNFMYECGFYKISLYAYVNGGGKPVKLYEQQLEIDSVVEPSSIPNTISLIFSYKLLPTKVLKVSNYGTDTSAASVIEIVKR</sequence>
<dbReference type="EMBL" id="AP018203">
    <property type="protein sequence ID" value="BAY57318.1"/>
    <property type="molecule type" value="Genomic_DNA"/>
</dbReference>
<protein>
    <submittedName>
        <fullName evidence="1">Uncharacterized protein</fullName>
    </submittedName>
</protein>
<proteinExistence type="predicted"/>
<organism evidence="1 2">
    <name type="scientific">Leptolyngbya boryana NIES-2135</name>
    <dbReference type="NCBI Taxonomy" id="1973484"/>
    <lineage>
        <taxon>Bacteria</taxon>
        <taxon>Bacillati</taxon>
        <taxon>Cyanobacteriota</taxon>
        <taxon>Cyanophyceae</taxon>
        <taxon>Leptolyngbyales</taxon>
        <taxon>Leptolyngbyaceae</taxon>
        <taxon>Leptolyngbya group</taxon>
        <taxon>Leptolyngbya</taxon>
    </lineage>
</organism>
<name>A0A1Z4JKX9_LEPBY</name>
<evidence type="ECO:0000313" key="1">
    <source>
        <dbReference type="EMBL" id="BAY57318.1"/>
    </source>
</evidence>